<reference evidence="1 2" key="1">
    <citation type="journal article" date="2013" name="Mar. Genomics">
        <title>Expression of sulfatases in Rhodopirellula baltica and the diversity of sulfatases in the genus Rhodopirellula.</title>
        <authorList>
            <person name="Wegner C.E."/>
            <person name="Richter-Heitmann T."/>
            <person name="Klindworth A."/>
            <person name="Klockow C."/>
            <person name="Richter M."/>
            <person name="Achstetter T."/>
            <person name="Glockner F.O."/>
            <person name="Harder J."/>
        </authorList>
    </citation>
    <scope>NUCLEOTIDE SEQUENCE [LARGE SCALE GENOMIC DNA]</scope>
    <source>
        <strain evidence="1 2">SM1</strain>
    </source>
</reference>
<dbReference type="PATRIC" id="fig|1265738.3.peg.3662"/>
<organism evidence="1 2">
    <name type="scientific">Rhodopirellula maiorica SM1</name>
    <dbReference type="NCBI Taxonomy" id="1265738"/>
    <lineage>
        <taxon>Bacteria</taxon>
        <taxon>Pseudomonadati</taxon>
        <taxon>Planctomycetota</taxon>
        <taxon>Planctomycetia</taxon>
        <taxon>Pirellulales</taxon>
        <taxon>Pirellulaceae</taxon>
        <taxon>Novipirellula</taxon>
    </lineage>
</organism>
<name>M5RJC9_9BACT</name>
<accession>M5RJC9</accession>
<protein>
    <submittedName>
        <fullName evidence="1">Uncharacterized protein</fullName>
    </submittedName>
</protein>
<comment type="caution">
    <text evidence="1">The sequence shown here is derived from an EMBL/GenBank/DDBJ whole genome shotgun (WGS) entry which is preliminary data.</text>
</comment>
<evidence type="ECO:0000313" key="1">
    <source>
        <dbReference type="EMBL" id="EMI19423.1"/>
    </source>
</evidence>
<proteinExistence type="predicted"/>
<dbReference type="EMBL" id="ANOG01000528">
    <property type="protein sequence ID" value="EMI19423.1"/>
    <property type="molecule type" value="Genomic_DNA"/>
</dbReference>
<gene>
    <name evidence="1" type="ORF">RMSM_03655</name>
</gene>
<sequence length="243" mass="26658">MGTAIEASSMAALGPALSKANRWMVLLCFPHHLYWSVAMSRFGQFAIATCLAFTMTSSMFCHGQDVAIFKIEEDWEMVLNEPDAINHSPQVTFFTTPTDEPSRYFQLQLNHAVDTQFSGGGFHVAAVENDQIIDQARSETRAALSSDGDHVRWTSILATVEGQTLFAIKNGHASQWGDFGGPDFLVRMNSDASLGLSQYHPQKSLDAVDIGFGANRVASITLLEVRVFYVDGSVVPVPVNRQP</sequence>
<keyword evidence="2" id="KW-1185">Reference proteome</keyword>
<dbReference type="Proteomes" id="UP000011991">
    <property type="component" value="Unassembled WGS sequence"/>
</dbReference>
<evidence type="ECO:0000313" key="2">
    <source>
        <dbReference type="Proteomes" id="UP000011991"/>
    </source>
</evidence>
<dbReference type="AlphaFoldDB" id="M5RJC9"/>